<keyword evidence="6" id="KW-0812">Transmembrane</keyword>
<keyword evidence="10" id="KW-0851">Voltage-gated channel</keyword>
<dbReference type="PANTHER" id="PTHR10166">
    <property type="entry name" value="VOLTAGE-DEPENDENT CALCIUM CHANNEL SUBUNIT ALPHA-2/DELTA-RELATED"/>
    <property type="match status" value="1"/>
</dbReference>
<feature type="domain" description="VWFA" evidence="18">
    <location>
        <begin position="246"/>
        <end position="428"/>
    </location>
</feature>
<dbReference type="InterPro" id="IPR051173">
    <property type="entry name" value="Ca_channel_alpha-2/delta"/>
</dbReference>
<evidence type="ECO:0000313" key="20">
    <source>
        <dbReference type="Proteomes" id="UP000694388"/>
    </source>
</evidence>
<dbReference type="Ensembl" id="ENSEBUT00000007876.1">
    <property type="protein sequence ID" value="ENSEBUP00000007395.1"/>
    <property type="gene ID" value="ENSEBUG00000004829.1"/>
</dbReference>
<dbReference type="FunFam" id="3.40.50.410:FF:000007">
    <property type="entry name" value="Calcium voltage-gated channel auxiliary subunit alpha2delta 3"/>
    <property type="match status" value="1"/>
</dbReference>
<keyword evidence="5" id="KW-0107">Calcium channel</keyword>
<dbReference type="InterPro" id="IPR013680">
    <property type="entry name" value="VDCC_a2/dsu"/>
</dbReference>
<comment type="subcellular location">
    <subcellularLocation>
        <location evidence="1">Membrane</location>
        <topology evidence="1">Single-pass type I membrane protein</topology>
    </subcellularLocation>
</comment>
<evidence type="ECO:0000256" key="11">
    <source>
        <dbReference type="ARBA" id="ARBA00022989"/>
    </source>
</evidence>
<evidence type="ECO:0000256" key="17">
    <source>
        <dbReference type="SAM" id="SignalP"/>
    </source>
</evidence>
<keyword evidence="8 17" id="KW-0732">Signal</keyword>
<keyword evidence="15" id="KW-0325">Glycoprotein</keyword>
<dbReference type="Gene3D" id="3.30.450.20">
    <property type="entry name" value="PAS domain"/>
    <property type="match status" value="1"/>
</dbReference>
<keyword evidence="3" id="KW-0813">Transport</keyword>
<dbReference type="InterPro" id="IPR036465">
    <property type="entry name" value="vWFA_dom_sf"/>
</dbReference>
<dbReference type="InterPro" id="IPR013608">
    <property type="entry name" value="VWA_N"/>
</dbReference>
<keyword evidence="9" id="KW-0106">Calcium</keyword>
<dbReference type="SUPFAM" id="SSF53300">
    <property type="entry name" value="vWA-like"/>
    <property type="match status" value="1"/>
</dbReference>
<evidence type="ECO:0000256" key="6">
    <source>
        <dbReference type="ARBA" id="ARBA00022692"/>
    </source>
</evidence>
<keyword evidence="12" id="KW-0406">Ion transport</keyword>
<keyword evidence="20" id="KW-1185">Reference proteome</keyword>
<evidence type="ECO:0000256" key="15">
    <source>
        <dbReference type="ARBA" id="ARBA00023180"/>
    </source>
</evidence>
<evidence type="ECO:0000256" key="5">
    <source>
        <dbReference type="ARBA" id="ARBA00022673"/>
    </source>
</evidence>
<dbReference type="GeneTree" id="ENSGT00940000155766"/>
<evidence type="ECO:0000256" key="13">
    <source>
        <dbReference type="ARBA" id="ARBA00023136"/>
    </source>
</evidence>
<dbReference type="GO" id="GO:0046872">
    <property type="term" value="F:metal ion binding"/>
    <property type="evidence" value="ECO:0007669"/>
    <property type="project" value="UniProtKB-KW"/>
</dbReference>
<evidence type="ECO:0000256" key="7">
    <source>
        <dbReference type="ARBA" id="ARBA00022723"/>
    </source>
</evidence>
<evidence type="ECO:0000313" key="19">
    <source>
        <dbReference type="Ensembl" id="ENSEBUP00000007395.1"/>
    </source>
</evidence>
<dbReference type="InterPro" id="IPR002035">
    <property type="entry name" value="VWF_A"/>
</dbReference>
<dbReference type="Pfam" id="PF08399">
    <property type="entry name" value="VWA_N"/>
    <property type="match status" value="1"/>
</dbReference>
<sequence>MPCWDRPALLAMLLLMMVPQASLAWRERIPDGIVKLWAAAFGGEIKAMASRYSGWSVMHKKYQRLEKGLHIDTVDGLQLVRRVARDMEAMFSKKVEAVKRLVITAEEAELQHHYDENLEYQYHNAVEQSQEHDTYGTEFDIEPNEHFGNLSVNMSLSSVQVPTNIYNQDPAIINGAFWSTALNPVFIKNLEKDPTLTWQYFGSMDGFFRQFPAIRWDMEINSERGVIEYDCRNRGWYIQASTSAKDVILLVDVSGSMKGLRMTIAKRMVTSILDTLGDNDFFNIIAYNDEVHYVESCLNGTLVQADRDTREHFKNLVGELYAKGTGMLGVALTEAFNTLNEFNMSGQGSQCSQVIMLITDGAAEAYKDIFQRFNRPDKRVRMFTFLIGQEETFADSVKWMACTNMGFYSQVSTLANIPENIMPYLAVLSRPMAISRQHMVIWTEAYIDNMLPQTEKMLSFDSQDNFFKTTVAMPVFSGKNETKIRGVLLGVVGLDVPIKDILRVVPLYKLGGHGYAFLLTNNGYILTHPELRPLYKEDGKTKVKPHSVDLSEVEWGPHSEMLRTAMVNRDTGTFTMAKHNIIDEQQKEMSQIRHYYYTSIRETPFSLAIVLTGGHGKNTFSTNVSVEKGLRDLLHPSLSLSEEWAYCHTEMDPHLHKLPQHEAIRRYLSGKKLGLRCDDQLIRQVLFDVSTTAPLEDYWNALINNKTHILEPGVERAFLGTRSGLTRQAVFVQPHTLTDQDFLTESQRSTIFTLGRFPVWFHRAAEANPGTFIHSLPWDTGPKNKSSVVTISSSITVSNNRKTAIAAVVGIQMKLDFYRQKFWTATRQCNTLGGNCPINIEDETLSCYLIDWHGLIFVSKNYDQTGLFLGEIDGIVMTKLVTLGIFQRVTMYDYQAMCQAEESENSSSNIILSPYRAAVTLIRWILAELAMFLLEFNFRVSWSYEHIVSARSCTPPQRPKRQDKLQPCHKQYPTFWAELSMQETTGSIDCGDCERQFVVQKVPDSNLLLLLVDTRCPCDQVPHLLLKQTEIRHIL</sequence>
<dbReference type="PANTHER" id="PTHR10166:SF37">
    <property type="entry name" value="STOLID, ISOFORM H"/>
    <property type="match status" value="1"/>
</dbReference>
<dbReference type="Pfam" id="PF00092">
    <property type="entry name" value="VWA"/>
    <property type="match status" value="1"/>
</dbReference>
<dbReference type="Proteomes" id="UP000694388">
    <property type="component" value="Unplaced"/>
</dbReference>
<reference evidence="19" key="2">
    <citation type="submission" date="2025-09" db="UniProtKB">
        <authorList>
            <consortium name="Ensembl"/>
        </authorList>
    </citation>
    <scope>IDENTIFICATION</scope>
</reference>
<dbReference type="GO" id="GO:0005891">
    <property type="term" value="C:voltage-gated calcium channel complex"/>
    <property type="evidence" value="ECO:0007669"/>
    <property type="project" value="TreeGrafter"/>
</dbReference>
<evidence type="ECO:0000256" key="3">
    <source>
        <dbReference type="ARBA" id="ARBA00022448"/>
    </source>
</evidence>
<keyword evidence="4" id="KW-0109">Calcium transport</keyword>
<dbReference type="Gene3D" id="3.40.50.410">
    <property type="entry name" value="von Willebrand factor, type A domain"/>
    <property type="match status" value="1"/>
</dbReference>
<evidence type="ECO:0000256" key="1">
    <source>
        <dbReference type="ARBA" id="ARBA00004479"/>
    </source>
</evidence>
<evidence type="ECO:0000256" key="12">
    <source>
        <dbReference type="ARBA" id="ARBA00023065"/>
    </source>
</evidence>
<evidence type="ECO:0000256" key="16">
    <source>
        <dbReference type="ARBA" id="ARBA00023303"/>
    </source>
</evidence>
<feature type="signal peptide" evidence="17">
    <location>
        <begin position="1"/>
        <end position="24"/>
    </location>
</feature>
<organism evidence="19 20">
    <name type="scientific">Eptatretus burgeri</name>
    <name type="common">Inshore hagfish</name>
    <dbReference type="NCBI Taxonomy" id="7764"/>
    <lineage>
        <taxon>Eukaryota</taxon>
        <taxon>Metazoa</taxon>
        <taxon>Chordata</taxon>
        <taxon>Craniata</taxon>
        <taxon>Vertebrata</taxon>
        <taxon>Cyclostomata</taxon>
        <taxon>Myxini</taxon>
        <taxon>Myxiniformes</taxon>
        <taxon>Myxinidae</taxon>
        <taxon>Eptatretinae</taxon>
        <taxon>Eptatretus</taxon>
    </lineage>
</organism>
<evidence type="ECO:0000256" key="14">
    <source>
        <dbReference type="ARBA" id="ARBA00023157"/>
    </source>
</evidence>
<dbReference type="PROSITE" id="PS50234">
    <property type="entry name" value="VWFA"/>
    <property type="match status" value="1"/>
</dbReference>
<keyword evidence="13" id="KW-0472">Membrane</keyword>
<evidence type="ECO:0000256" key="9">
    <source>
        <dbReference type="ARBA" id="ARBA00022837"/>
    </source>
</evidence>
<evidence type="ECO:0000256" key="4">
    <source>
        <dbReference type="ARBA" id="ARBA00022568"/>
    </source>
</evidence>
<accession>A0A8C4NIQ8</accession>
<keyword evidence="11" id="KW-1133">Transmembrane helix</keyword>
<dbReference type="AlphaFoldDB" id="A0A8C4NIQ8"/>
<keyword evidence="7" id="KW-0479">Metal-binding</keyword>
<dbReference type="FunFam" id="3.30.450.20:FF:000012">
    <property type="entry name" value="Calcium channel, voltage-dependent, alpha2/delta subunit 3"/>
    <property type="match status" value="1"/>
</dbReference>
<dbReference type="SMART" id="SM00327">
    <property type="entry name" value="VWA"/>
    <property type="match status" value="1"/>
</dbReference>
<dbReference type="Pfam" id="PF08473">
    <property type="entry name" value="VGCC_alpha2"/>
    <property type="match status" value="1"/>
</dbReference>
<protein>
    <submittedName>
        <fullName evidence="19">Calcium channel, voltage dependent, alpha2/delta subunit 3</fullName>
    </submittedName>
</protein>
<keyword evidence="16" id="KW-0407">Ion channel</keyword>
<evidence type="ECO:0000256" key="8">
    <source>
        <dbReference type="ARBA" id="ARBA00022729"/>
    </source>
</evidence>
<evidence type="ECO:0000259" key="18">
    <source>
        <dbReference type="PROSITE" id="PS50234"/>
    </source>
</evidence>
<name>A0A8C4NIQ8_EPTBU</name>
<evidence type="ECO:0000256" key="2">
    <source>
        <dbReference type="ARBA" id="ARBA00007060"/>
    </source>
</evidence>
<feature type="chain" id="PRO_5034294873" evidence="17">
    <location>
        <begin position="25"/>
        <end position="1035"/>
    </location>
</feature>
<keyword evidence="14" id="KW-1015">Disulfide bond</keyword>
<proteinExistence type="inferred from homology"/>
<evidence type="ECO:0000256" key="10">
    <source>
        <dbReference type="ARBA" id="ARBA00022882"/>
    </source>
</evidence>
<reference evidence="19" key="1">
    <citation type="submission" date="2025-08" db="UniProtKB">
        <authorList>
            <consortium name="Ensembl"/>
        </authorList>
    </citation>
    <scope>IDENTIFICATION</scope>
</reference>
<dbReference type="GO" id="GO:0005245">
    <property type="term" value="F:voltage-gated calcium channel activity"/>
    <property type="evidence" value="ECO:0007669"/>
    <property type="project" value="TreeGrafter"/>
</dbReference>
<comment type="similarity">
    <text evidence="2">Belongs to the calcium channel subunit alpha-2/delta family.</text>
</comment>